<dbReference type="Proteomes" id="UP001066276">
    <property type="component" value="Chromosome 1_2"/>
</dbReference>
<proteinExistence type="predicted"/>
<keyword evidence="2" id="KW-1185">Reference proteome</keyword>
<protein>
    <submittedName>
        <fullName evidence="1">Uncharacterized protein</fullName>
    </submittedName>
</protein>
<name>A0AAV7VWF4_PLEWA</name>
<evidence type="ECO:0000313" key="1">
    <source>
        <dbReference type="EMBL" id="KAJ1206030.1"/>
    </source>
</evidence>
<organism evidence="1 2">
    <name type="scientific">Pleurodeles waltl</name>
    <name type="common">Iberian ribbed newt</name>
    <dbReference type="NCBI Taxonomy" id="8319"/>
    <lineage>
        <taxon>Eukaryota</taxon>
        <taxon>Metazoa</taxon>
        <taxon>Chordata</taxon>
        <taxon>Craniata</taxon>
        <taxon>Vertebrata</taxon>
        <taxon>Euteleostomi</taxon>
        <taxon>Amphibia</taxon>
        <taxon>Batrachia</taxon>
        <taxon>Caudata</taxon>
        <taxon>Salamandroidea</taxon>
        <taxon>Salamandridae</taxon>
        <taxon>Pleurodelinae</taxon>
        <taxon>Pleurodeles</taxon>
    </lineage>
</organism>
<accession>A0AAV7VWF4</accession>
<dbReference type="EMBL" id="JANPWB010000002">
    <property type="protein sequence ID" value="KAJ1206030.1"/>
    <property type="molecule type" value="Genomic_DNA"/>
</dbReference>
<reference evidence="1" key="1">
    <citation type="journal article" date="2022" name="bioRxiv">
        <title>Sequencing and chromosome-scale assembly of the giantPleurodeles waltlgenome.</title>
        <authorList>
            <person name="Brown T."/>
            <person name="Elewa A."/>
            <person name="Iarovenko S."/>
            <person name="Subramanian E."/>
            <person name="Araus A.J."/>
            <person name="Petzold A."/>
            <person name="Susuki M."/>
            <person name="Suzuki K.-i.T."/>
            <person name="Hayashi T."/>
            <person name="Toyoda A."/>
            <person name="Oliveira C."/>
            <person name="Osipova E."/>
            <person name="Leigh N.D."/>
            <person name="Simon A."/>
            <person name="Yun M.H."/>
        </authorList>
    </citation>
    <scope>NUCLEOTIDE SEQUENCE</scope>
    <source>
        <strain evidence="1">20211129_DDA</strain>
        <tissue evidence="1">Liver</tissue>
    </source>
</reference>
<comment type="caution">
    <text evidence="1">The sequence shown here is derived from an EMBL/GenBank/DDBJ whole genome shotgun (WGS) entry which is preliminary data.</text>
</comment>
<sequence>MEFWVRVVFVVQPSTSQGAGANVEYTEEELLDYDEEVEAHVASVPKGGMMQTSRVVQKVVQRDHLGGSRQELVVGNLPRGEDLGLVSVELGGGRMGLGDAIQNANKVIRGLAGKERGKGSVDSSIQVGINSDEVSGKSEVRLPQDKVQQLVSMLEEAVRRPMLELRRAQSFLGHLNFACKVVRVVCGYNSGRILAGWERSGGDRVDRRHPISSQLLRALLGVVVEVVSGPGQSLFCVDCGAFVHSLGRDTSIIKAFWSAIRFGWGKEQD</sequence>
<gene>
    <name evidence="1" type="ORF">NDU88_001445</name>
</gene>
<dbReference type="AlphaFoldDB" id="A0AAV7VWF4"/>
<evidence type="ECO:0000313" key="2">
    <source>
        <dbReference type="Proteomes" id="UP001066276"/>
    </source>
</evidence>